<dbReference type="InterPro" id="IPR055408">
    <property type="entry name" value="HEAT_MROH2B-like"/>
</dbReference>
<dbReference type="GO" id="GO:0005737">
    <property type="term" value="C:cytoplasm"/>
    <property type="evidence" value="ECO:0007669"/>
    <property type="project" value="TreeGrafter"/>
</dbReference>
<dbReference type="PANTHER" id="PTHR23120">
    <property type="entry name" value="MAESTRO-RELATED HEAT DOMAIN-CONTAINING"/>
    <property type="match status" value="1"/>
</dbReference>
<dbReference type="Pfam" id="PF23210">
    <property type="entry name" value="HEAT_Maestro_2"/>
    <property type="match status" value="2"/>
</dbReference>
<dbReference type="InterPro" id="IPR021133">
    <property type="entry name" value="HEAT_type_2"/>
</dbReference>
<dbReference type="InterPro" id="IPR048465">
    <property type="entry name" value="Maestro-like_HEAT"/>
</dbReference>
<feature type="domain" description="MROH2B-like HEAT-repeats" evidence="5">
    <location>
        <begin position="626"/>
        <end position="891"/>
    </location>
</feature>
<name>A0A7J7J4A5_BUGNE</name>
<feature type="compositionally biased region" description="Basic and acidic residues" evidence="3">
    <location>
        <begin position="1230"/>
        <end position="1240"/>
    </location>
</feature>
<protein>
    <submittedName>
        <fullName evidence="8">MROH1</fullName>
    </submittedName>
</protein>
<proteinExistence type="predicted"/>
<dbReference type="Pfam" id="PF23221">
    <property type="entry name" value="HEAT_MROH2B_1st"/>
    <property type="match status" value="1"/>
</dbReference>
<evidence type="ECO:0000259" key="7">
    <source>
        <dbReference type="Pfam" id="PF23227"/>
    </source>
</evidence>
<dbReference type="EMBL" id="VXIV02003139">
    <property type="protein sequence ID" value="KAF6021019.1"/>
    <property type="molecule type" value="Genomic_DNA"/>
</dbReference>
<dbReference type="Proteomes" id="UP000593567">
    <property type="component" value="Unassembled WGS sequence"/>
</dbReference>
<gene>
    <name evidence="8" type="ORF">EB796_020666</name>
</gene>
<evidence type="ECO:0000313" key="8">
    <source>
        <dbReference type="EMBL" id="KAF6021019.1"/>
    </source>
</evidence>
<sequence length="1634" mass="182219">MPMDDEIKVLKTGGKVDSFVEGLIKNADDKNELVQQAISESLHSLGNKHVELVLSSCLHFLVVNMRDLSTDHRVAILQVMEKIVLDNIDLIDDNIAHHVVKQAVSEMTSCKEVVPVWQTAASNLLVAAGHKFTNKVMAELTQHFQPGVLPHFFVVQTLGKLAVASAFNMVPFINVALGTMLPMLGMAKQENLRWVFSYTLAKFAESIVYYVENLDQAPDPNVKVEVFSDAFYSVYEMLYNVWLPQAKDSKLRVGIIRALGNVSHVISKAKLTEQLPKLIPGILSLYKKHSSSLDHLAITESFCMILDSATQIDSLNLETLWEPITNQLHSFICQPVDFSNNDQVKNQNELLRCFAMLNRTYSDKVVANLLHKLEQKEERIRIGALFILRHLINTGGHHMDIKKALIISGLKLLTQEPSLKVRKVFVQTIIAMAHHGYLELEGGEMMIEFIVRQCTLQDASVPTKKPADPDYTSPQALRSMCESVLHLVVTTVEIMEKVLWPFLLEFIIPNTYTEAFGVVCKNLSSLAGRKRERNDADYLIDYEDEANLPNARQLIARFFVMSGIPENGGQRGCHVLNAMASLAPNLHEDIVGVWSEVIPKMQVKLEEYESQDEFPQKNWNDLILHGFCLKCLGVVMKKATKKEFIQSCMQAMFAAVDHRKEIEQQGLAAGLGFASAAHFDSVLTKLEQAIKLDGGKKTSSLISFIKEKVNTSENADNLLLKQTVMMSYGYVTLYAPVSLVTSRVDAVIVRNITPHFSNQKDPILKKYLINTIELIAKSLDPLHLHRKHPFSDRTQFLDYLMTCVKNESTEKLTGKIRICVFSACAALVKLEPLLSEADSHNVLHTCITSVLSLPESTAKGKSETYEQQVMQQQLLNSTVQSLNSLLEEFLLTNFSPTNLQTIVKHILPWVSSEKDNEREKAVSVLHFLVKYYLDHMDMSNKSEDMVVLGEVVGKLIPRCTDPTISVRNEAIMAIQAMLRIHLVYTDIPVDTADKMVDALPILKERLQKSDASVLFNAVNDLAKVIAKKFPTGAQLTSLVDALIEGLADSQALCSNGACVVLNGVVKLRGAEFSHQVDDLLAKLHARLYYIKYEQTRTGALRCVKFLSDHHLDTLMQCLLSYSLPYDESVVEFWKILAKNPSSADRVIETFLEMLKQSMPYEEKTSSADKKTSEKVATLQPLSIVMALKYMLEVPEVKETVGKYYHHLFGALVLKVGSYHEVRLPTLAEPPTRKISTDKKSKTPSKPKPGKAVNIVPSVLCVETLKTFFEIADNENICTVLEEQKVWIKLQSTSDYVCGIESLASCLAMHNPSQITNIISSLRSFLSTLYDTDRIVVAALFGQLIKDKCGGDLTLVDTLVGSLMGRLVDSCLEVRRLCVRGLGNIGDTGTEMVQKYSTTILSAMMSGMDDRDDIDNLVTTEAMSGLSKILLSINESHIRPILINIALKIRPCFEKSESSVRAAAFKLFGNLAKFGNGPSAMPFLEQIISNLTSILLHLNDHETGVVLACKHTLRLVGPLLNSEGTNGMFQKYMIDSAQLHYGEFINDLCKSLVIDFKEHIPNFITSIITAFKSPWPEIRSNAAIFLGFLMNALPDSAHSLVNHGHISSALLALLGDPDFKVRSKAAEAMSLLSNY</sequence>
<feature type="region of interest" description="Disordered" evidence="3">
    <location>
        <begin position="1229"/>
        <end position="1249"/>
    </location>
</feature>
<keyword evidence="9" id="KW-1185">Reference proteome</keyword>
<evidence type="ECO:0000259" key="4">
    <source>
        <dbReference type="Pfam" id="PF21047"/>
    </source>
</evidence>
<dbReference type="Pfam" id="PF23227">
    <property type="entry name" value="HEAT_MROH2B_C"/>
    <property type="match status" value="1"/>
</dbReference>
<keyword evidence="1" id="KW-0677">Repeat</keyword>
<feature type="domain" description="MROH2B-like N-terminal HEAT-repeats" evidence="6">
    <location>
        <begin position="42"/>
        <end position="262"/>
    </location>
</feature>
<organism evidence="8 9">
    <name type="scientific">Bugula neritina</name>
    <name type="common">Brown bryozoan</name>
    <name type="synonym">Sertularia neritina</name>
    <dbReference type="NCBI Taxonomy" id="10212"/>
    <lineage>
        <taxon>Eukaryota</taxon>
        <taxon>Metazoa</taxon>
        <taxon>Spiralia</taxon>
        <taxon>Lophotrochozoa</taxon>
        <taxon>Bryozoa</taxon>
        <taxon>Gymnolaemata</taxon>
        <taxon>Cheilostomatida</taxon>
        <taxon>Flustrina</taxon>
        <taxon>Buguloidea</taxon>
        <taxon>Bugulidae</taxon>
        <taxon>Bugula</taxon>
    </lineage>
</organism>
<evidence type="ECO:0000256" key="3">
    <source>
        <dbReference type="SAM" id="MobiDB-lite"/>
    </source>
</evidence>
<evidence type="ECO:0000259" key="5">
    <source>
        <dbReference type="Pfam" id="PF23210"/>
    </source>
</evidence>
<evidence type="ECO:0000259" key="6">
    <source>
        <dbReference type="Pfam" id="PF23221"/>
    </source>
</evidence>
<dbReference type="PROSITE" id="PS50077">
    <property type="entry name" value="HEAT_REPEAT"/>
    <property type="match status" value="1"/>
</dbReference>
<feature type="domain" description="MROH2B-like HEAT-repeats" evidence="5">
    <location>
        <begin position="268"/>
        <end position="624"/>
    </location>
</feature>
<evidence type="ECO:0000256" key="1">
    <source>
        <dbReference type="ARBA" id="ARBA00022737"/>
    </source>
</evidence>
<accession>A0A7J7J4A5</accession>
<dbReference type="InterPro" id="IPR016024">
    <property type="entry name" value="ARM-type_fold"/>
</dbReference>
<feature type="domain" description="Maestro/Maestro-like HEAT-repeats" evidence="7">
    <location>
        <begin position="1359"/>
        <end position="1631"/>
    </location>
</feature>
<evidence type="ECO:0000313" key="9">
    <source>
        <dbReference type="Proteomes" id="UP000593567"/>
    </source>
</evidence>
<feature type="domain" description="Maestro-like HEAT-repeats" evidence="4">
    <location>
        <begin position="917"/>
        <end position="1146"/>
    </location>
</feature>
<dbReference type="InterPro" id="IPR056282">
    <property type="entry name" value="MROH2B-like_N_HEAT"/>
</dbReference>
<dbReference type="InterPro" id="IPR055406">
    <property type="entry name" value="HEAT_Maestro"/>
</dbReference>
<dbReference type="Pfam" id="PF21047">
    <property type="entry name" value="HEAT_Maestro"/>
    <property type="match status" value="1"/>
</dbReference>
<dbReference type="InterPro" id="IPR011989">
    <property type="entry name" value="ARM-like"/>
</dbReference>
<dbReference type="Gene3D" id="1.25.10.10">
    <property type="entry name" value="Leucine-rich Repeat Variant"/>
    <property type="match status" value="4"/>
</dbReference>
<reference evidence="8" key="1">
    <citation type="submission" date="2020-06" db="EMBL/GenBank/DDBJ databases">
        <title>Draft genome of Bugula neritina, a colonial animal packing powerful symbionts and potential medicines.</title>
        <authorList>
            <person name="Rayko M."/>
        </authorList>
    </citation>
    <scope>NUCLEOTIDE SEQUENCE [LARGE SCALE GENOMIC DNA]</scope>
    <source>
        <strain evidence="8">Kwan_BN1</strain>
    </source>
</reference>
<dbReference type="SUPFAM" id="SSF48371">
    <property type="entry name" value="ARM repeat"/>
    <property type="match status" value="3"/>
</dbReference>
<dbReference type="OrthoDB" id="1884734at2759"/>
<comment type="caution">
    <text evidence="8">The sequence shown here is derived from an EMBL/GenBank/DDBJ whole genome shotgun (WGS) entry which is preliminary data.</text>
</comment>
<dbReference type="PANTHER" id="PTHR23120:SF0">
    <property type="entry name" value="MAESTRO HEAT-LIKE REPEAT FAMILY MEMBER 1"/>
    <property type="match status" value="1"/>
</dbReference>
<evidence type="ECO:0000256" key="2">
    <source>
        <dbReference type="PROSITE-ProRule" id="PRU00103"/>
    </source>
</evidence>
<feature type="repeat" description="HEAT" evidence="2">
    <location>
        <begin position="1605"/>
        <end position="1634"/>
    </location>
</feature>
<dbReference type="InterPro" id="IPR045206">
    <property type="entry name" value="Maestro_heat-like_prot"/>
</dbReference>